<organism evidence="1 2">
    <name type="scientific">Candidatus Nitrohelix vancouverensis</name>
    <dbReference type="NCBI Taxonomy" id="2705534"/>
    <lineage>
        <taxon>Bacteria</taxon>
        <taxon>Pseudomonadati</taxon>
        <taxon>Nitrospinota/Tectimicrobiota group</taxon>
        <taxon>Nitrospinota</taxon>
        <taxon>Nitrospinia</taxon>
        <taxon>Nitrospinales</taxon>
        <taxon>Nitrospinaceae</taxon>
        <taxon>Candidatus Nitrohelix</taxon>
    </lineage>
</organism>
<sequence>MNCPLCLSSQTALFLEGDQREYQACSVCALIFVPSSHHLPLDEERARYLEHENSLDNPGYVNMFQKKIDLLQLHCPNITRILDYGCGYEPVLKALLKRAGFQAEGFDPYFFQEWDKNARYDLVISTETVEHFSQPGKELQTMLSALAPRGYLALMTRFYPSRDREHDRDAFSDWYYKRDPTHVAFYGPATFDWIADALALKIIHTNDFDFIIMQKTL</sequence>
<dbReference type="Proteomes" id="UP000594464">
    <property type="component" value="Chromosome"/>
</dbReference>
<dbReference type="GO" id="GO:0008168">
    <property type="term" value="F:methyltransferase activity"/>
    <property type="evidence" value="ECO:0007669"/>
    <property type="project" value="UniProtKB-KW"/>
</dbReference>
<dbReference type="KEGG" id="nva:G3M78_00450"/>
<dbReference type="EMBL" id="CP048620">
    <property type="protein sequence ID" value="QPJ63958.1"/>
    <property type="molecule type" value="Genomic_DNA"/>
</dbReference>
<keyword evidence="1" id="KW-0489">Methyltransferase</keyword>
<dbReference type="AlphaFoldDB" id="A0A7T0BZV6"/>
<dbReference type="GO" id="GO:0032259">
    <property type="term" value="P:methylation"/>
    <property type="evidence" value="ECO:0007669"/>
    <property type="project" value="UniProtKB-KW"/>
</dbReference>
<evidence type="ECO:0000313" key="1">
    <source>
        <dbReference type="EMBL" id="QPJ63958.1"/>
    </source>
</evidence>
<reference evidence="2" key="1">
    <citation type="submission" date="2020-02" db="EMBL/GenBank/DDBJ databases">
        <title>Genomic and physiological characterization of two novel Nitrospinaceae genera.</title>
        <authorList>
            <person name="Mueller A.J."/>
            <person name="Jung M.-Y."/>
            <person name="Strachan C.R."/>
            <person name="Herbold C.W."/>
            <person name="Kirkegaard R.H."/>
            <person name="Daims H."/>
        </authorList>
    </citation>
    <scope>NUCLEOTIDE SEQUENCE [LARGE SCALE GENOMIC DNA]</scope>
</reference>
<protein>
    <submittedName>
        <fullName evidence="1">Class I SAM-dependent methyltransferase</fullName>
    </submittedName>
</protein>
<name>A0A7T0BZV6_9BACT</name>
<gene>
    <name evidence="1" type="ORF">G3M78_00450</name>
</gene>
<proteinExistence type="predicted"/>
<accession>A0A7T0BZV6</accession>
<dbReference type="SUPFAM" id="SSF53335">
    <property type="entry name" value="S-adenosyl-L-methionine-dependent methyltransferases"/>
    <property type="match status" value="1"/>
</dbReference>
<keyword evidence="1" id="KW-0808">Transferase</keyword>
<dbReference type="InterPro" id="IPR029063">
    <property type="entry name" value="SAM-dependent_MTases_sf"/>
</dbReference>
<evidence type="ECO:0000313" key="2">
    <source>
        <dbReference type="Proteomes" id="UP000594464"/>
    </source>
</evidence>
<dbReference type="Gene3D" id="3.40.50.150">
    <property type="entry name" value="Vaccinia Virus protein VP39"/>
    <property type="match status" value="1"/>
</dbReference>
<dbReference type="Pfam" id="PF13489">
    <property type="entry name" value="Methyltransf_23"/>
    <property type="match status" value="1"/>
</dbReference>